<sequence>MHLKLTMAAAAAFLIAGQAAARDFSIDNLTARYGEGITWASINNAGELIGMNADRGVELRLRSGSVTLSPGEDFNANYPGVLGNDGSAYIIRQTPEFESQSWRRAPDGTLTPVHGLANSPYPSGNVSAVNDSGIAVGSAMNNLGYYRAVVYQGGNAIDLGTARGESSAYGINNNGTIVGAYQIGNYVNEAFIYSNGQLTTFGGADSTAKHINDANVVAGEKIFDNSGPMPHAYTRAFLYENGATTYISVDGKRDTHVLDLNNSGMVLGTASNGFEAYDYFLYFQGETILLKDILAAEGYAGWSIDGAIGLNDNDQLIVHALNNATGEARELLLSTAALPVPEPGTWAMLLAGLGCVGMLKRRARAA</sequence>
<feature type="signal peptide" evidence="1">
    <location>
        <begin position="1"/>
        <end position="21"/>
    </location>
</feature>
<name>A0A562PJB3_9BURK</name>
<protein>
    <submittedName>
        <fullName evidence="3">Putative secreted protein with PEP-CTERM sorting signal</fullName>
    </submittedName>
</protein>
<dbReference type="InterPro" id="IPR014262">
    <property type="entry name" value="HAF_rpt"/>
</dbReference>
<evidence type="ECO:0000256" key="1">
    <source>
        <dbReference type="SAM" id="SignalP"/>
    </source>
</evidence>
<proteinExistence type="predicted"/>
<dbReference type="NCBIfam" id="NF035944">
    <property type="entry name" value="PEPxxWA-CTERM"/>
    <property type="match status" value="1"/>
</dbReference>
<organism evidence="3 4">
    <name type="scientific">Pseudoduganella flava</name>
    <dbReference type="NCBI Taxonomy" id="871742"/>
    <lineage>
        <taxon>Bacteria</taxon>
        <taxon>Pseudomonadati</taxon>
        <taxon>Pseudomonadota</taxon>
        <taxon>Betaproteobacteria</taxon>
        <taxon>Burkholderiales</taxon>
        <taxon>Oxalobacteraceae</taxon>
        <taxon>Telluria group</taxon>
        <taxon>Pseudoduganella</taxon>
    </lineage>
</organism>
<gene>
    <name evidence="3" type="ORF">IP92_04459</name>
</gene>
<dbReference type="EMBL" id="VLKW01000009">
    <property type="protein sequence ID" value="TWI44509.1"/>
    <property type="molecule type" value="Genomic_DNA"/>
</dbReference>
<evidence type="ECO:0000313" key="3">
    <source>
        <dbReference type="EMBL" id="TWI44509.1"/>
    </source>
</evidence>
<evidence type="ECO:0000313" key="4">
    <source>
        <dbReference type="Proteomes" id="UP000315112"/>
    </source>
</evidence>
<accession>A0A562PJB3</accession>
<dbReference type="NCBIfam" id="TIGR02595">
    <property type="entry name" value="PEP_CTERM"/>
    <property type="match status" value="1"/>
</dbReference>
<feature type="domain" description="Ice-binding protein C-terminal" evidence="2">
    <location>
        <begin position="339"/>
        <end position="362"/>
    </location>
</feature>
<dbReference type="NCBIfam" id="TIGR02913">
    <property type="entry name" value="HAF_rpt"/>
    <property type="match status" value="1"/>
</dbReference>
<dbReference type="Proteomes" id="UP000315112">
    <property type="component" value="Unassembled WGS sequence"/>
</dbReference>
<reference evidence="3 4" key="1">
    <citation type="journal article" date="2015" name="Stand. Genomic Sci.">
        <title>Genomic Encyclopedia of Bacterial and Archaeal Type Strains, Phase III: the genomes of soil and plant-associated and newly described type strains.</title>
        <authorList>
            <person name="Whitman W.B."/>
            <person name="Woyke T."/>
            <person name="Klenk H.P."/>
            <person name="Zhou Y."/>
            <person name="Lilburn T.G."/>
            <person name="Beck B.J."/>
            <person name="De Vos P."/>
            <person name="Vandamme P."/>
            <person name="Eisen J.A."/>
            <person name="Garrity G."/>
            <person name="Hugenholtz P."/>
            <person name="Kyrpides N.C."/>
        </authorList>
    </citation>
    <scope>NUCLEOTIDE SEQUENCE [LARGE SCALE GENOMIC DNA]</scope>
    <source>
        <strain evidence="3 4">CGMCC 1.10685</strain>
    </source>
</reference>
<keyword evidence="1" id="KW-0732">Signal</keyword>
<dbReference type="AlphaFoldDB" id="A0A562PJB3"/>
<dbReference type="Pfam" id="PF07589">
    <property type="entry name" value="PEP-CTERM"/>
    <property type="match status" value="1"/>
</dbReference>
<feature type="chain" id="PRO_5021818633" evidence="1">
    <location>
        <begin position="22"/>
        <end position="366"/>
    </location>
</feature>
<comment type="caution">
    <text evidence="3">The sequence shown here is derived from an EMBL/GenBank/DDBJ whole genome shotgun (WGS) entry which is preliminary data.</text>
</comment>
<evidence type="ECO:0000259" key="2">
    <source>
        <dbReference type="Pfam" id="PF07589"/>
    </source>
</evidence>
<dbReference type="RefSeq" id="WP_199271832.1">
    <property type="nucleotide sequence ID" value="NZ_CP046904.1"/>
</dbReference>
<dbReference type="InterPro" id="IPR013424">
    <property type="entry name" value="Ice-binding_C"/>
</dbReference>